<comment type="caution">
    <text evidence="1">The sequence shown here is derived from an EMBL/GenBank/DDBJ whole genome shotgun (WGS) entry which is preliminary data.</text>
</comment>
<accession>A0A8H6X7E8</accession>
<dbReference type="OrthoDB" id="3928002at2759"/>
<evidence type="ECO:0000313" key="2">
    <source>
        <dbReference type="Proteomes" id="UP000620124"/>
    </source>
</evidence>
<dbReference type="Proteomes" id="UP000620124">
    <property type="component" value="Unassembled WGS sequence"/>
</dbReference>
<dbReference type="EMBL" id="JACAZI010000024">
    <property type="protein sequence ID" value="KAF7335420.1"/>
    <property type="molecule type" value="Genomic_DNA"/>
</dbReference>
<organism evidence="1 2">
    <name type="scientific">Mycena venus</name>
    <dbReference type="NCBI Taxonomy" id="2733690"/>
    <lineage>
        <taxon>Eukaryota</taxon>
        <taxon>Fungi</taxon>
        <taxon>Dikarya</taxon>
        <taxon>Basidiomycota</taxon>
        <taxon>Agaricomycotina</taxon>
        <taxon>Agaricomycetes</taxon>
        <taxon>Agaricomycetidae</taxon>
        <taxon>Agaricales</taxon>
        <taxon>Marasmiineae</taxon>
        <taxon>Mycenaceae</taxon>
        <taxon>Mycena</taxon>
    </lineage>
</organism>
<proteinExistence type="predicted"/>
<protein>
    <submittedName>
        <fullName evidence="1">Uncharacterized protein</fullName>
    </submittedName>
</protein>
<sequence>MKLTIRLKFPREVIDSTPFHQLESFDIVIDTDTMDILGVVGVAAGSVAIPLSAVSTATSVAAISQGASAQQAGAQGGGGGADPKDDPRLAKFSLRVNCPDSRAVDGKIVVLRKQRLYLDDSDPAHRTFDDGHPFSGFYIEYPVGKKPLGLVSTISKEPPELNWIYADSQTLELKYGNKTASQNHIPGPWDWTDDQEALMLDGWESLVALEESPGVWVVHYDRDDDHLSRVQRGKSKPVVEISLERRILKQPAS</sequence>
<keyword evidence="2" id="KW-1185">Reference proteome</keyword>
<gene>
    <name evidence="1" type="ORF">MVEN_02194900</name>
</gene>
<name>A0A8H6X7E8_9AGAR</name>
<dbReference type="PANTHER" id="PTHR38049">
    <property type="entry name" value="RICIN B LECTIN DOMAIN-CONTAINING PROTEIN"/>
    <property type="match status" value="1"/>
</dbReference>
<dbReference type="PANTHER" id="PTHR38049:SF1">
    <property type="entry name" value="PROTEIN KINASE DOMAIN-CONTAINING PROTEIN"/>
    <property type="match status" value="1"/>
</dbReference>
<evidence type="ECO:0000313" key="1">
    <source>
        <dbReference type="EMBL" id="KAF7335420.1"/>
    </source>
</evidence>
<dbReference type="AlphaFoldDB" id="A0A8H6X7E8"/>
<reference evidence="1" key="1">
    <citation type="submission" date="2020-05" db="EMBL/GenBank/DDBJ databases">
        <title>Mycena genomes resolve the evolution of fungal bioluminescence.</title>
        <authorList>
            <person name="Tsai I.J."/>
        </authorList>
    </citation>
    <scope>NUCLEOTIDE SEQUENCE</scope>
    <source>
        <strain evidence="1">CCC161011</strain>
    </source>
</reference>